<evidence type="ECO:0000256" key="9">
    <source>
        <dbReference type="ARBA" id="ARBA00023136"/>
    </source>
</evidence>
<dbReference type="InterPro" id="IPR029033">
    <property type="entry name" value="His_PPase_superfam"/>
</dbReference>
<keyword evidence="9 15" id="KW-0472">Membrane</keyword>
<dbReference type="Proteomes" id="UP000694580">
    <property type="component" value="Chromosome 16"/>
</dbReference>
<dbReference type="PANTHER" id="PTHR11567">
    <property type="entry name" value="ACID PHOSPHATASE-RELATED"/>
    <property type="match status" value="1"/>
</dbReference>
<evidence type="ECO:0000256" key="11">
    <source>
        <dbReference type="ARBA" id="ARBA00023180"/>
    </source>
</evidence>
<dbReference type="PANTHER" id="PTHR11567:SF180">
    <property type="entry name" value="LYSOSOMAL ACID PHOSPHATASE"/>
    <property type="match status" value="1"/>
</dbReference>
<dbReference type="Gene3D" id="3.40.50.1240">
    <property type="entry name" value="Phosphoglycerate mutase-like"/>
    <property type="match status" value="1"/>
</dbReference>
<sequence length="418" mass="48026">MVPSPCALLFWTLHTAVHVCLADRSLKYVTLLYRHGDRSPVRTFPADPHQESAWPQGFGQLTQEGMKQHYELGQALRQRYQGFLSEDYSRYEISVRSTDYDRTLMSALANLAGIYPPNGSQVFDPSLRWQPIPVHTVPQDEERLLSFPLECPRYKVLMDETKQTDVFLNMTNTYKEFLEMVRNRTGLEKSTVESVWSVHDTLFCESRHNMTIPDWADADVMEKLRLLKNFGFNMMFGVYKREEKCRLQGGVLLNQILINISQHAAPESKERLKIMVYSAHDTTLVALQTALDVFNGLQPPYASCHMFELHLEDDGSFSVAMFYRNDSTKDPYPLTLPGCSQYCPLQDFMHLTKPVIPEDWKKECQVENSITDKAVILGLVLCACLLTICILILFMLLWRHHGPSSGYQHVINEADENS</sequence>
<dbReference type="Ensembl" id="ENSDCDT00010016607.1">
    <property type="protein sequence ID" value="ENSDCDP00010015691.1"/>
    <property type="gene ID" value="ENSDCDG00010007189.1"/>
</dbReference>
<dbReference type="GeneTree" id="ENSGT00940000158446"/>
<dbReference type="EC" id="3.1.3.2" evidence="4"/>
<dbReference type="GO" id="GO:0005765">
    <property type="term" value="C:lysosomal membrane"/>
    <property type="evidence" value="ECO:0007669"/>
    <property type="project" value="UniProtKB-SubCell"/>
</dbReference>
<evidence type="ECO:0000256" key="2">
    <source>
        <dbReference type="ARBA" id="ARBA00004227"/>
    </source>
</evidence>
<dbReference type="InterPro" id="IPR050645">
    <property type="entry name" value="Histidine_acid_phosphatase"/>
</dbReference>
<keyword evidence="7" id="KW-0378">Hydrolase</keyword>
<dbReference type="GO" id="GO:0043202">
    <property type="term" value="C:lysosomal lumen"/>
    <property type="evidence" value="ECO:0007669"/>
    <property type="project" value="UniProtKB-SubCell"/>
</dbReference>
<organism evidence="17 18">
    <name type="scientific">Denticeps clupeoides</name>
    <name type="common">denticle herring</name>
    <dbReference type="NCBI Taxonomy" id="299321"/>
    <lineage>
        <taxon>Eukaryota</taxon>
        <taxon>Metazoa</taxon>
        <taxon>Chordata</taxon>
        <taxon>Craniata</taxon>
        <taxon>Vertebrata</taxon>
        <taxon>Euteleostomi</taxon>
        <taxon>Actinopterygii</taxon>
        <taxon>Neopterygii</taxon>
        <taxon>Teleostei</taxon>
        <taxon>Clupei</taxon>
        <taxon>Clupeiformes</taxon>
        <taxon>Denticipitoidei</taxon>
        <taxon>Denticipitidae</taxon>
        <taxon>Denticeps</taxon>
    </lineage>
</organism>
<keyword evidence="12" id="KW-0458">Lysosome</keyword>
<evidence type="ECO:0000256" key="16">
    <source>
        <dbReference type="SAM" id="SignalP"/>
    </source>
</evidence>
<dbReference type="GO" id="GO:0007040">
    <property type="term" value="P:lysosome organization"/>
    <property type="evidence" value="ECO:0007669"/>
    <property type="project" value="TreeGrafter"/>
</dbReference>
<reference evidence="17" key="2">
    <citation type="submission" date="2025-08" db="UniProtKB">
        <authorList>
            <consortium name="Ensembl"/>
        </authorList>
    </citation>
    <scope>IDENTIFICATION</scope>
</reference>
<dbReference type="InterPro" id="IPR000560">
    <property type="entry name" value="His_Pase_clade-2"/>
</dbReference>
<evidence type="ECO:0000256" key="14">
    <source>
        <dbReference type="ARBA" id="ARBA00039422"/>
    </source>
</evidence>
<keyword evidence="11" id="KW-0325">Glycoprotein</keyword>
<comment type="similarity">
    <text evidence="3">Belongs to the histidine acid phosphatase family.</text>
</comment>
<keyword evidence="5 15" id="KW-0812">Transmembrane</keyword>
<feature type="signal peptide" evidence="16">
    <location>
        <begin position="1"/>
        <end position="22"/>
    </location>
</feature>
<evidence type="ECO:0000256" key="13">
    <source>
        <dbReference type="ARBA" id="ARBA00037852"/>
    </source>
</evidence>
<dbReference type="RefSeq" id="XP_028812483.1">
    <property type="nucleotide sequence ID" value="XM_028956650.1"/>
</dbReference>
<evidence type="ECO:0000256" key="7">
    <source>
        <dbReference type="ARBA" id="ARBA00022801"/>
    </source>
</evidence>
<evidence type="ECO:0000256" key="12">
    <source>
        <dbReference type="ARBA" id="ARBA00023228"/>
    </source>
</evidence>
<dbReference type="CDD" id="cd07061">
    <property type="entry name" value="HP_HAP_like"/>
    <property type="match status" value="1"/>
</dbReference>
<dbReference type="InterPro" id="IPR033379">
    <property type="entry name" value="Acid_Pase_AS"/>
</dbReference>
<reference evidence="17 18" key="1">
    <citation type="submission" date="2020-06" db="EMBL/GenBank/DDBJ databases">
        <authorList>
            <consortium name="Wellcome Sanger Institute Data Sharing"/>
        </authorList>
    </citation>
    <scope>NUCLEOTIDE SEQUENCE [LARGE SCALE GENOMIC DNA]</scope>
</reference>
<dbReference type="SUPFAM" id="SSF53254">
    <property type="entry name" value="Phosphoglycerate mutase-like"/>
    <property type="match status" value="1"/>
</dbReference>
<dbReference type="PROSITE" id="PS00778">
    <property type="entry name" value="HIS_ACID_PHOSPHAT_2"/>
    <property type="match status" value="1"/>
</dbReference>
<comment type="subcellular location">
    <subcellularLocation>
        <location evidence="2">Lysosome lumen</location>
    </subcellularLocation>
    <subcellularLocation>
        <location evidence="13">Lysosome membrane</location>
        <topology evidence="13">Single-pass membrane protein</topology>
        <orientation evidence="13">Lumenal side</orientation>
    </subcellularLocation>
</comment>
<evidence type="ECO:0000313" key="17">
    <source>
        <dbReference type="Ensembl" id="ENSDCDP00010015691.1"/>
    </source>
</evidence>
<keyword evidence="8 15" id="KW-1133">Transmembrane helix</keyword>
<proteinExistence type="inferred from homology"/>
<evidence type="ECO:0000256" key="10">
    <source>
        <dbReference type="ARBA" id="ARBA00023157"/>
    </source>
</evidence>
<comment type="catalytic activity">
    <reaction evidence="1">
        <text>a phosphate monoester + H2O = an alcohol + phosphate</text>
        <dbReference type="Rhea" id="RHEA:15017"/>
        <dbReference type="ChEBI" id="CHEBI:15377"/>
        <dbReference type="ChEBI" id="CHEBI:30879"/>
        <dbReference type="ChEBI" id="CHEBI:43474"/>
        <dbReference type="ChEBI" id="CHEBI:67140"/>
        <dbReference type="EC" id="3.1.3.2"/>
    </reaction>
</comment>
<evidence type="ECO:0000256" key="15">
    <source>
        <dbReference type="SAM" id="Phobius"/>
    </source>
</evidence>
<keyword evidence="10" id="KW-1015">Disulfide bond</keyword>
<evidence type="ECO:0000256" key="3">
    <source>
        <dbReference type="ARBA" id="ARBA00005375"/>
    </source>
</evidence>
<feature type="transmembrane region" description="Helical" evidence="15">
    <location>
        <begin position="374"/>
        <end position="398"/>
    </location>
</feature>
<feature type="chain" id="PRO_5044343589" description="Lysosomal acid phosphatase" evidence="16">
    <location>
        <begin position="23"/>
        <end position="418"/>
    </location>
</feature>
<dbReference type="AlphaFoldDB" id="A0AAY4B785"/>
<dbReference type="GO" id="GO:0003993">
    <property type="term" value="F:acid phosphatase activity"/>
    <property type="evidence" value="ECO:0007669"/>
    <property type="project" value="UniProtKB-EC"/>
</dbReference>
<protein>
    <recommendedName>
        <fullName evidence="14">Lysosomal acid phosphatase</fullName>
        <ecNumber evidence="4">3.1.3.2</ecNumber>
    </recommendedName>
</protein>
<name>A0AAY4B785_9TELE</name>
<dbReference type="Pfam" id="PF00328">
    <property type="entry name" value="His_Phos_2"/>
    <property type="match status" value="1"/>
</dbReference>
<dbReference type="FunFam" id="3.40.50.1240:FF:000010">
    <property type="entry name" value="Prostatic acid phosphatase"/>
    <property type="match status" value="1"/>
</dbReference>
<keyword evidence="18" id="KW-1185">Reference proteome</keyword>
<evidence type="ECO:0000313" key="18">
    <source>
        <dbReference type="Proteomes" id="UP000694580"/>
    </source>
</evidence>
<gene>
    <name evidence="17" type="primary">ACP2</name>
</gene>
<dbReference type="GeneID" id="114766053"/>
<accession>A0AAY4B785</accession>
<dbReference type="PROSITE" id="PS00616">
    <property type="entry name" value="HIS_ACID_PHOSPHAT_1"/>
    <property type="match status" value="1"/>
</dbReference>
<keyword evidence="6 16" id="KW-0732">Signal</keyword>
<evidence type="ECO:0000256" key="1">
    <source>
        <dbReference type="ARBA" id="ARBA00000032"/>
    </source>
</evidence>
<reference evidence="17" key="3">
    <citation type="submission" date="2025-09" db="UniProtKB">
        <authorList>
            <consortium name="Ensembl"/>
        </authorList>
    </citation>
    <scope>IDENTIFICATION</scope>
</reference>
<evidence type="ECO:0000256" key="8">
    <source>
        <dbReference type="ARBA" id="ARBA00022989"/>
    </source>
</evidence>
<evidence type="ECO:0000256" key="6">
    <source>
        <dbReference type="ARBA" id="ARBA00022729"/>
    </source>
</evidence>
<evidence type="ECO:0000256" key="5">
    <source>
        <dbReference type="ARBA" id="ARBA00022692"/>
    </source>
</evidence>
<evidence type="ECO:0000256" key="4">
    <source>
        <dbReference type="ARBA" id="ARBA00012646"/>
    </source>
</evidence>